<gene>
    <name evidence="1" type="ORF">J5V48_06205</name>
</gene>
<dbReference type="SUPFAM" id="SSF53067">
    <property type="entry name" value="Actin-like ATPase domain"/>
    <property type="match status" value="1"/>
</dbReference>
<keyword evidence="2" id="KW-1185">Reference proteome</keyword>
<reference evidence="1 2" key="1">
    <citation type="submission" date="2021-03" db="EMBL/GenBank/DDBJ databases">
        <title>Succinivibrio sp. nov. isolated from feces of cow.</title>
        <authorList>
            <person name="Choi J.-Y."/>
        </authorList>
    </citation>
    <scope>NUCLEOTIDE SEQUENCE [LARGE SCALE GENOMIC DNA]</scope>
    <source>
        <strain evidence="1 2">AGMB01872</strain>
    </source>
</reference>
<comment type="caution">
    <text evidence="1">The sequence shown here is derived from an EMBL/GenBank/DDBJ whole genome shotgun (WGS) entry which is preliminary data.</text>
</comment>
<organism evidence="1 2">
    <name type="scientific">Succinivibrio faecicola</name>
    <dbReference type="NCBI Taxonomy" id="2820300"/>
    <lineage>
        <taxon>Bacteria</taxon>
        <taxon>Pseudomonadati</taxon>
        <taxon>Pseudomonadota</taxon>
        <taxon>Gammaproteobacteria</taxon>
        <taxon>Aeromonadales</taxon>
        <taxon>Succinivibrionaceae</taxon>
        <taxon>Succinivibrio</taxon>
    </lineage>
</organism>
<evidence type="ECO:0000313" key="1">
    <source>
        <dbReference type="EMBL" id="MBW7570488.1"/>
    </source>
</evidence>
<dbReference type="InterPro" id="IPR009216">
    <property type="entry name" value="Virulence_factor_SrfB"/>
</dbReference>
<protein>
    <submittedName>
        <fullName evidence="1">Virulence factor SrfB</fullName>
    </submittedName>
</protein>
<accession>A0ABS7DH15</accession>
<dbReference type="Pfam" id="PF07520">
    <property type="entry name" value="SrfB"/>
    <property type="match status" value="1"/>
</dbReference>
<sequence>MADVFVDIVKSIKTSKDEENKTIKLVANSGIQFIDFEFDGLIDFESDDKDIYPKHIVKGQFVKHPKYADHYARFREDKINECLRVDDFETAITIGSEYRSEDRSDTGVSMLDSLHLYNGVWFPIPYFCKNKNDTPVNWARARIINKSDVKKRENGGEYHVTFAFDTNVIDHDDPFKCVPSEQQINDVFTFRGGIEATAMLLGSSDGTSFVEEWAKSVYDKLFDKTYFKKGKERLKKDWIDKRFYEKHYLNLIAFLEHFVRPNDIKLMPFSEKSTNTPTPVSLILDIGNTRSLGFLVEDDDSSSCDLKSNPQLEIRDLNAVENLYKGNFDSKVQFQKAVFDFNGSSSAVSSLSESFVWPSLVRVGREAVNLAANAKGNEGRTGLISPKRYLWQLEHKDPDHVEEWSFNSNYYQIPMYCQKEEDTDSYEEKLYSVETFEKTAVYAPVSEYLNSSGDALFADTSNNSDDSHMKALYTGKSMMTFMLVEVILQAQMQINSYHYRHRKQKEDSPRFLKSIVLTTPPAMSDLEKEVFRSCVYQALGIVWKARGFDKTPAREFSFRTKAQQMFPMPPEVKLDFSETMAGQLVYFYNETQRVFNGNALDFISHIRRDDADGRYNEYAPLDFAKKRADYKTARIATIDIGGGTTDLVITDYSVPYRVYADMENKELGSTEVSNQQGIVQIREVLKDGNKVAGDDLVHDIICDEIIPKLNGRFDLKNIIGSAKEAGNALSKQKRVQCVEQIFTRIAYRILGRIEQLSKAPIEITSVVTSGSISDFLKNTDECPVLDAVFDKEDNGFEVDSSVKEYVKNGLDVDDFFDTKLEFDIYRINRKLFHNSSNSLSNTLDYLNTIVNAYRCDVLLLTGRASKLPGIRRLIESKSYLSAKRIISMHSYDCSSWYPTFSLNDGKIGDPKTTVVVGAAIGYIKTSNVNNLINFRINPKYMQAPSAARYMGAVDNKSKLEKESVKFRFKTNAQMAVYGDKQSGREPTIDITDKDAVTKKYTGEDANLIKLINLKDEVFSRQFTAKPPVVLGYRQFAEEEFTANPLYSIELVTSVKQLSSITDNKKLFAPEYSQIRFDEQGYQSLKDNFISKLINPLSKKADEKYISAKNSVDALSSQYAQAKEFAMSSSLKTQETYLDVSNPFYEAAMDFISMAKNAGNNAQSQIKQTGFMAKLTNAHSKAQSAFDAAYDEFVKANESLLDDKLASLYSDLKNDIAYQLSRELSSILGESNYAKKEDEKQDLDKITNEVNAHAKVFKFKITLDENPINNESAVGRSIDFVYKELDEENKPVLNLLKIDEAEIVDSDFTGNARDYVTIKLMTVTFDDDYWNNSGLLLK</sequence>
<dbReference type="Proteomes" id="UP000731465">
    <property type="component" value="Unassembled WGS sequence"/>
</dbReference>
<dbReference type="RefSeq" id="WP_219937711.1">
    <property type="nucleotide sequence ID" value="NZ_JAGFNY010000019.1"/>
</dbReference>
<evidence type="ECO:0000313" key="2">
    <source>
        <dbReference type="Proteomes" id="UP000731465"/>
    </source>
</evidence>
<name>A0ABS7DH15_9GAMM</name>
<dbReference type="InterPro" id="IPR043129">
    <property type="entry name" value="ATPase_NBD"/>
</dbReference>
<proteinExistence type="predicted"/>
<dbReference type="EMBL" id="JAGFNY010000019">
    <property type="protein sequence ID" value="MBW7570488.1"/>
    <property type="molecule type" value="Genomic_DNA"/>
</dbReference>